<dbReference type="InterPro" id="IPR052517">
    <property type="entry name" value="GlcG_carb_metab_protein"/>
</dbReference>
<evidence type="ECO:0008006" key="3">
    <source>
        <dbReference type="Google" id="ProtNLM"/>
    </source>
</evidence>
<keyword evidence="2" id="KW-1185">Reference proteome</keyword>
<dbReference type="STRING" id="60547.GCA_000751215_00055"/>
<reference evidence="1 2" key="1">
    <citation type="submission" date="2014-03" db="EMBL/GenBank/DDBJ databases">
        <title>Draft Genome Sequences of Four Burkholderia Strains.</title>
        <authorList>
            <person name="Liu X.Y."/>
            <person name="Li C.X."/>
            <person name="Xu J.H."/>
        </authorList>
    </citation>
    <scope>NUCLEOTIDE SEQUENCE [LARGE SCALE GENOMIC DNA]</scope>
    <source>
        <strain evidence="1 2">DSM 50014</strain>
    </source>
</reference>
<dbReference type="PANTHER" id="PTHR34309">
    <property type="entry name" value="SLR1406 PROTEIN"/>
    <property type="match status" value="1"/>
</dbReference>
<organism evidence="1 2">
    <name type="scientific">Caballeronia glathei</name>
    <dbReference type="NCBI Taxonomy" id="60547"/>
    <lineage>
        <taxon>Bacteria</taxon>
        <taxon>Pseudomonadati</taxon>
        <taxon>Pseudomonadota</taxon>
        <taxon>Betaproteobacteria</taxon>
        <taxon>Burkholderiales</taxon>
        <taxon>Burkholderiaceae</taxon>
        <taxon>Caballeronia</taxon>
    </lineage>
</organism>
<comment type="caution">
    <text evidence="1">The sequence shown here is derived from an EMBL/GenBank/DDBJ whole genome shotgun (WGS) entry which is preliminary data.</text>
</comment>
<dbReference type="InterPro" id="IPR005624">
    <property type="entry name" value="PduO/GlcC-like"/>
</dbReference>
<dbReference type="RefSeq" id="WP_035924328.1">
    <property type="nucleotide sequence ID" value="NZ_CADFFX010000037.1"/>
</dbReference>
<dbReference type="PANTHER" id="PTHR34309:SF1">
    <property type="entry name" value="PROTEIN GLCG"/>
    <property type="match status" value="1"/>
</dbReference>
<evidence type="ECO:0000313" key="1">
    <source>
        <dbReference type="EMBL" id="KDR39369.1"/>
    </source>
</evidence>
<protein>
    <recommendedName>
        <fullName evidence="3">GlcG protein</fullName>
    </recommendedName>
</protein>
<dbReference type="Pfam" id="PF03928">
    <property type="entry name" value="HbpS-like"/>
    <property type="match status" value="1"/>
</dbReference>
<dbReference type="AlphaFoldDB" id="A0A069PHJ4"/>
<dbReference type="InterPro" id="IPR038084">
    <property type="entry name" value="PduO/GlcC-like_sf"/>
</dbReference>
<dbReference type="EMBL" id="JFHC01000060">
    <property type="protein sequence ID" value="KDR39369.1"/>
    <property type="molecule type" value="Genomic_DNA"/>
</dbReference>
<name>A0A069PHJ4_9BURK</name>
<dbReference type="SUPFAM" id="SSF143744">
    <property type="entry name" value="GlcG-like"/>
    <property type="match status" value="1"/>
</dbReference>
<dbReference type="Gene3D" id="3.30.450.150">
    <property type="entry name" value="Haem-degrading domain"/>
    <property type="match status" value="1"/>
</dbReference>
<sequence>MQTKDVLTSSEIAAVMAAARTEAAHKKLTVSIAVVDDGGHPLALERTDDAAPITAYIAMEKARTAALGRRESKMFEDMINGGRVARLSVPLLNGILEGGVPVLINGRVVGGIGVSGASPSEDAIIAKSGADGAL</sequence>
<accession>A0A069PHJ4</accession>
<gene>
    <name evidence="1" type="ORF">BG61_33175</name>
</gene>
<evidence type="ECO:0000313" key="2">
    <source>
        <dbReference type="Proteomes" id="UP000027466"/>
    </source>
</evidence>
<proteinExistence type="predicted"/>
<dbReference type="Proteomes" id="UP000027466">
    <property type="component" value="Unassembled WGS sequence"/>
</dbReference>